<dbReference type="AlphaFoldDB" id="A0A1R4H152"/>
<accession>A0A1R4H152</accession>
<evidence type="ECO:0000256" key="1">
    <source>
        <dbReference type="SAM" id="Phobius"/>
    </source>
</evidence>
<proteinExistence type="predicted"/>
<keyword evidence="1" id="KW-1133">Transmembrane helix</keyword>
<dbReference type="EMBL" id="FUKJ01000045">
    <property type="protein sequence ID" value="SJM89936.1"/>
    <property type="molecule type" value="Genomic_DNA"/>
</dbReference>
<organism evidence="2 3">
    <name type="scientific">Crenothrix polyspora</name>
    <dbReference type="NCBI Taxonomy" id="360316"/>
    <lineage>
        <taxon>Bacteria</taxon>
        <taxon>Pseudomonadati</taxon>
        <taxon>Pseudomonadota</taxon>
        <taxon>Gammaproteobacteria</taxon>
        <taxon>Methylococcales</taxon>
        <taxon>Crenotrichaceae</taxon>
        <taxon>Crenothrix</taxon>
    </lineage>
</organism>
<keyword evidence="1" id="KW-0472">Membrane</keyword>
<evidence type="ECO:0000313" key="2">
    <source>
        <dbReference type="EMBL" id="SJM89936.1"/>
    </source>
</evidence>
<reference evidence="3" key="1">
    <citation type="submission" date="2017-02" db="EMBL/GenBank/DDBJ databases">
        <authorList>
            <person name="Daims H."/>
        </authorList>
    </citation>
    <scope>NUCLEOTIDE SEQUENCE [LARGE SCALE GENOMIC DNA]</scope>
</reference>
<sequence length="48" mass="5862">MLTIMPKRLRRLYQTLPFIERLRRHNENSYTIFTFICDAMLFAITGLR</sequence>
<evidence type="ECO:0000313" key="3">
    <source>
        <dbReference type="Proteomes" id="UP000195442"/>
    </source>
</evidence>
<keyword evidence="1" id="KW-0812">Transmembrane</keyword>
<evidence type="ECO:0008006" key="4">
    <source>
        <dbReference type="Google" id="ProtNLM"/>
    </source>
</evidence>
<dbReference type="Proteomes" id="UP000195442">
    <property type="component" value="Unassembled WGS sequence"/>
</dbReference>
<gene>
    <name evidence="2" type="ORF">CRENPOLYSF2_1390035</name>
</gene>
<name>A0A1R4H152_9GAMM</name>
<feature type="transmembrane region" description="Helical" evidence="1">
    <location>
        <begin position="30"/>
        <end position="47"/>
    </location>
</feature>
<protein>
    <recommendedName>
        <fullName evidence="4">Transposase</fullName>
    </recommendedName>
</protein>
<keyword evidence="3" id="KW-1185">Reference proteome</keyword>